<dbReference type="EMBL" id="WNTK01000004">
    <property type="protein sequence ID" value="KAG9484883.1"/>
    <property type="molecule type" value="Genomic_DNA"/>
</dbReference>
<organism evidence="1 2">
    <name type="scientific">Eleutherodactylus coqui</name>
    <name type="common">Puerto Rican coqui</name>
    <dbReference type="NCBI Taxonomy" id="57060"/>
    <lineage>
        <taxon>Eukaryota</taxon>
        <taxon>Metazoa</taxon>
        <taxon>Chordata</taxon>
        <taxon>Craniata</taxon>
        <taxon>Vertebrata</taxon>
        <taxon>Euteleostomi</taxon>
        <taxon>Amphibia</taxon>
        <taxon>Batrachia</taxon>
        <taxon>Anura</taxon>
        <taxon>Neobatrachia</taxon>
        <taxon>Hyloidea</taxon>
        <taxon>Eleutherodactylidae</taxon>
        <taxon>Eleutherodactylinae</taxon>
        <taxon>Eleutherodactylus</taxon>
        <taxon>Eleutherodactylus</taxon>
    </lineage>
</organism>
<keyword evidence="2" id="KW-1185">Reference proteome</keyword>
<proteinExistence type="predicted"/>
<dbReference type="Proteomes" id="UP000770717">
    <property type="component" value="Unassembled WGS sequence"/>
</dbReference>
<gene>
    <name evidence="1" type="ORF">GDO78_008146</name>
</gene>
<evidence type="ECO:0000313" key="1">
    <source>
        <dbReference type="EMBL" id="KAG9484883.1"/>
    </source>
</evidence>
<evidence type="ECO:0000313" key="2">
    <source>
        <dbReference type="Proteomes" id="UP000770717"/>
    </source>
</evidence>
<protein>
    <submittedName>
        <fullName evidence="1">Uncharacterized protein</fullName>
    </submittedName>
</protein>
<comment type="caution">
    <text evidence="1">The sequence shown here is derived from an EMBL/GenBank/DDBJ whole genome shotgun (WGS) entry which is preliminary data.</text>
</comment>
<accession>A0A8J6FAQ0</accession>
<sequence>MCLPGKVLLIHTMQCYHIFLSPVVKIRSCRITSATFGEDQRKRIHNDFLKTNGSSSGPYPNHRTIVVQNLYFRYTIFINVIVNPLQPGHAPNRAHFFIPVFLSYYIWSLKGYTPHLYRWQWLLLF</sequence>
<dbReference type="AlphaFoldDB" id="A0A8J6FAQ0"/>
<reference evidence="1" key="1">
    <citation type="thesis" date="2020" institute="ProQuest LLC" country="789 East Eisenhower Parkway, Ann Arbor, MI, USA">
        <title>Comparative Genomics and Chromosome Evolution.</title>
        <authorList>
            <person name="Mudd A.B."/>
        </authorList>
    </citation>
    <scope>NUCLEOTIDE SEQUENCE</scope>
    <source>
        <strain evidence="1">HN-11 Male</strain>
        <tissue evidence="1">Kidney and liver</tissue>
    </source>
</reference>
<name>A0A8J6FAQ0_ELECQ</name>